<dbReference type="Proteomes" id="UP001066276">
    <property type="component" value="Chromosome 5"/>
</dbReference>
<dbReference type="AlphaFoldDB" id="A0AAV7RBX9"/>
<keyword evidence="2" id="KW-1185">Reference proteome</keyword>
<accession>A0AAV7RBX9</accession>
<protein>
    <submittedName>
        <fullName evidence="1">Uncharacterized protein</fullName>
    </submittedName>
</protein>
<gene>
    <name evidence="1" type="ORF">NDU88_002425</name>
</gene>
<proteinExistence type="predicted"/>
<evidence type="ECO:0000313" key="2">
    <source>
        <dbReference type="Proteomes" id="UP001066276"/>
    </source>
</evidence>
<name>A0AAV7RBX9_PLEWA</name>
<dbReference type="EMBL" id="JANPWB010000009">
    <property type="protein sequence ID" value="KAJ1149618.1"/>
    <property type="molecule type" value="Genomic_DNA"/>
</dbReference>
<organism evidence="1 2">
    <name type="scientific">Pleurodeles waltl</name>
    <name type="common">Iberian ribbed newt</name>
    <dbReference type="NCBI Taxonomy" id="8319"/>
    <lineage>
        <taxon>Eukaryota</taxon>
        <taxon>Metazoa</taxon>
        <taxon>Chordata</taxon>
        <taxon>Craniata</taxon>
        <taxon>Vertebrata</taxon>
        <taxon>Euteleostomi</taxon>
        <taxon>Amphibia</taxon>
        <taxon>Batrachia</taxon>
        <taxon>Caudata</taxon>
        <taxon>Salamandroidea</taxon>
        <taxon>Salamandridae</taxon>
        <taxon>Pleurodelinae</taxon>
        <taxon>Pleurodeles</taxon>
    </lineage>
</organism>
<reference evidence="1" key="1">
    <citation type="journal article" date="2022" name="bioRxiv">
        <title>Sequencing and chromosome-scale assembly of the giantPleurodeles waltlgenome.</title>
        <authorList>
            <person name="Brown T."/>
            <person name="Elewa A."/>
            <person name="Iarovenko S."/>
            <person name="Subramanian E."/>
            <person name="Araus A.J."/>
            <person name="Petzold A."/>
            <person name="Susuki M."/>
            <person name="Suzuki K.-i.T."/>
            <person name="Hayashi T."/>
            <person name="Toyoda A."/>
            <person name="Oliveira C."/>
            <person name="Osipova E."/>
            <person name="Leigh N.D."/>
            <person name="Simon A."/>
            <person name="Yun M.H."/>
        </authorList>
    </citation>
    <scope>NUCLEOTIDE SEQUENCE</scope>
    <source>
        <strain evidence="1">20211129_DDA</strain>
        <tissue evidence="1">Liver</tissue>
    </source>
</reference>
<comment type="caution">
    <text evidence="1">The sequence shown here is derived from an EMBL/GenBank/DDBJ whole genome shotgun (WGS) entry which is preliminary data.</text>
</comment>
<sequence>MQVLAIRSLMHHKAISVGSSLNGLQGSLVQEQSRDVAGKAAMWCAQLMPELVCALEHMGKLDAVVVHLRDNDLAELGRKDLLKTLVPGVTAMSKLLRPADVVWSEIIAKSHWRRHTTNGHWRDPDEN</sequence>
<evidence type="ECO:0000313" key="1">
    <source>
        <dbReference type="EMBL" id="KAJ1149618.1"/>
    </source>
</evidence>